<evidence type="ECO:0000313" key="3">
    <source>
        <dbReference type="EMBL" id="EMD35661.1"/>
    </source>
</evidence>
<organism evidence="3 4">
    <name type="scientific">Ceriporiopsis subvermispora (strain B)</name>
    <name type="common">White-rot fungus</name>
    <name type="synonym">Gelatoporia subvermispora</name>
    <dbReference type="NCBI Taxonomy" id="914234"/>
    <lineage>
        <taxon>Eukaryota</taxon>
        <taxon>Fungi</taxon>
        <taxon>Dikarya</taxon>
        <taxon>Basidiomycota</taxon>
        <taxon>Agaricomycotina</taxon>
        <taxon>Agaricomycetes</taxon>
        <taxon>Polyporales</taxon>
        <taxon>Gelatoporiaceae</taxon>
        <taxon>Gelatoporia</taxon>
    </lineage>
</organism>
<proteinExistence type="predicted"/>
<dbReference type="HOGENOM" id="CLU_1008320_0_0_1"/>
<keyword evidence="2" id="KW-0812">Transmembrane</keyword>
<dbReference type="EMBL" id="KB445800">
    <property type="protein sequence ID" value="EMD35661.1"/>
    <property type="molecule type" value="Genomic_DNA"/>
</dbReference>
<reference evidence="3 4" key="1">
    <citation type="journal article" date="2012" name="Proc. Natl. Acad. Sci. U.S.A.">
        <title>Comparative genomics of Ceriporiopsis subvermispora and Phanerochaete chrysosporium provide insight into selective ligninolysis.</title>
        <authorList>
            <person name="Fernandez-Fueyo E."/>
            <person name="Ruiz-Duenas F.J."/>
            <person name="Ferreira P."/>
            <person name="Floudas D."/>
            <person name="Hibbett D.S."/>
            <person name="Canessa P."/>
            <person name="Larrondo L.F."/>
            <person name="James T.Y."/>
            <person name="Seelenfreund D."/>
            <person name="Lobos S."/>
            <person name="Polanco R."/>
            <person name="Tello M."/>
            <person name="Honda Y."/>
            <person name="Watanabe T."/>
            <person name="Watanabe T."/>
            <person name="Ryu J.S."/>
            <person name="Kubicek C.P."/>
            <person name="Schmoll M."/>
            <person name="Gaskell J."/>
            <person name="Hammel K.E."/>
            <person name="St John F.J."/>
            <person name="Vanden Wymelenberg A."/>
            <person name="Sabat G."/>
            <person name="Splinter BonDurant S."/>
            <person name="Syed K."/>
            <person name="Yadav J.S."/>
            <person name="Doddapaneni H."/>
            <person name="Subramanian V."/>
            <person name="Lavin J.L."/>
            <person name="Oguiza J.A."/>
            <person name="Perez G."/>
            <person name="Pisabarro A.G."/>
            <person name="Ramirez L."/>
            <person name="Santoyo F."/>
            <person name="Master E."/>
            <person name="Coutinho P.M."/>
            <person name="Henrissat B."/>
            <person name="Lombard V."/>
            <person name="Magnuson J.K."/>
            <person name="Kuees U."/>
            <person name="Hori C."/>
            <person name="Igarashi K."/>
            <person name="Samejima M."/>
            <person name="Held B.W."/>
            <person name="Barry K.W."/>
            <person name="LaButti K.M."/>
            <person name="Lapidus A."/>
            <person name="Lindquist E.A."/>
            <person name="Lucas S.M."/>
            <person name="Riley R."/>
            <person name="Salamov A.A."/>
            <person name="Hoffmeister D."/>
            <person name="Schwenk D."/>
            <person name="Hadar Y."/>
            <person name="Yarden O."/>
            <person name="de Vries R.P."/>
            <person name="Wiebenga A."/>
            <person name="Stenlid J."/>
            <person name="Eastwood D."/>
            <person name="Grigoriev I.V."/>
            <person name="Berka R.M."/>
            <person name="Blanchette R.A."/>
            <person name="Kersten P."/>
            <person name="Martinez A.T."/>
            <person name="Vicuna R."/>
            <person name="Cullen D."/>
        </authorList>
    </citation>
    <scope>NUCLEOTIDE SEQUENCE [LARGE SCALE GENOMIC DNA]</scope>
    <source>
        <strain evidence="3 4">B</strain>
    </source>
</reference>
<dbReference type="Proteomes" id="UP000016930">
    <property type="component" value="Unassembled WGS sequence"/>
</dbReference>
<keyword evidence="4" id="KW-1185">Reference proteome</keyword>
<keyword evidence="2" id="KW-1133">Transmembrane helix</keyword>
<dbReference type="AlphaFoldDB" id="M2RA48"/>
<name>M2RA48_CERS8</name>
<sequence length="276" mass="28841">MSQAPPQVIKIDDRDPRVSYIGKWSNGGTAANYQNTTRQSETLGSSIQFAFNGTFISVYGVLGPTANNATYQLDQSAHTDSSFLAPSSPINDMPFWSSPVLPFGAHTLTITVAQEGDVFQLDYITYTGQADTADSSVSSPSQSFPDNIASSVSVSPARMSSGAIAGIAIGCFAAVLVSATCAYLFYRLRQRRTLHTVSGGLTAIDTEPPLPSPSAIGVFEKFTLPFKSHAPVSNGTQTTAVFTSVVYLTPPVSVASGPRSAASGPRSAASGPRSVA</sequence>
<keyword evidence="2" id="KW-0472">Membrane</keyword>
<dbReference type="Gene3D" id="2.60.120.260">
    <property type="entry name" value="Galactose-binding domain-like"/>
    <property type="match status" value="1"/>
</dbReference>
<dbReference type="OrthoDB" id="3265734at2759"/>
<protein>
    <submittedName>
        <fullName evidence="3">Uncharacterized protein</fullName>
    </submittedName>
</protein>
<evidence type="ECO:0000256" key="1">
    <source>
        <dbReference type="SAM" id="MobiDB-lite"/>
    </source>
</evidence>
<gene>
    <name evidence="3" type="ORF">CERSUDRAFT_116399</name>
</gene>
<feature type="transmembrane region" description="Helical" evidence="2">
    <location>
        <begin position="163"/>
        <end position="186"/>
    </location>
</feature>
<evidence type="ECO:0000256" key="2">
    <source>
        <dbReference type="SAM" id="Phobius"/>
    </source>
</evidence>
<feature type="region of interest" description="Disordered" evidence="1">
    <location>
        <begin position="254"/>
        <end position="276"/>
    </location>
</feature>
<evidence type="ECO:0000313" key="4">
    <source>
        <dbReference type="Proteomes" id="UP000016930"/>
    </source>
</evidence>
<dbReference type="STRING" id="914234.M2RA48"/>
<accession>M2RA48</accession>